<sequence>MRSAVGAAGRVCSGSSSARPMLRLSGASAACGLAPEWRSSEARVRPPPTSATAVATTARRWFFFHRARCRRRAARPSPVGSGLARSSAAGVASVASGPDPGPSGAAGSCQVSHAVAGRAAGVSAARAGRAGATAVAAVPCAVRSGAMSGA</sequence>
<comment type="caution">
    <text evidence="2">The sequence shown here is derived from an EMBL/GenBank/DDBJ whole genome shotgun (WGS) entry which is preliminary data.</text>
</comment>
<protein>
    <submittedName>
        <fullName evidence="2">Uncharacterized protein</fullName>
    </submittedName>
</protein>
<name>A0A3M0I9C7_9ACTN</name>
<dbReference type="Proteomes" id="UP000270471">
    <property type="component" value="Unassembled WGS sequence"/>
</dbReference>
<organism evidence="2 3">
    <name type="scientific">Streptomyces shenzhenensis</name>
    <dbReference type="NCBI Taxonomy" id="943815"/>
    <lineage>
        <taxon>Bacteria</taxon>
        <taxon>Bacillati</taxon>
        <taxon>Actinomycetota</taxon>
        <taxon>Actinomycetes</taxon>
        <taxon>Kitasatosporales</taxon>
        <taxon>Streptomycetaceae</taxon>
        <taxon>Streptomyces</taxon>
    </lineage>
</organism>
<feature type="region of interest" description="Disordered" evidence="1">
    <location>
        <begin position="73"/>
        <end position="109"/>
    </location>
</feature>
<reference evidence="2 3" key="1">
    <citation type="submission" date="2017-11" db="EMBL/GenBank/DDBJ databases">
        <title>Draft genome of actinobacteria isolated from guarana (Paullinia cupana (Mart.) Ducke.</title>
        <authorList>
            <person name="Siqueira K.A."/>
            <person name="Liotti R.G."/>
            <person name="Mendes T.A.O."/>
            <person name="Soares M.A."/>
        </authorList>
    </citation>
    <scope>NUCLEOTIDE SEQUENCE [LARGE SCALE GENOMIC DNA]</scope>
    <source>
        <strain evidence="2 3">193</strain>
    </source>
</reference>
<gene>
    <name evidence="2" type="ORF">CTZ28_11685</name>
</gene>
<dbReference type="AlphaFoldDB" id="A0A3M0I9C7"/>
<feature type="compositionally biased region" description="Low complexity" evidence="1">
    <location>
        <begin position="79"/>
        <end position="109"/>
    </location>
</feature>
<proteinExistence type="predicted"/>
<evidence type="ECO:0000313" key="2">
    <source>
        <dbReference type="EMBL" id="RMB85465.1"/>
    </source>
</evidence>
<evidence type="ECO:0000256" key="1">
    <source>
        <dbReference type="SAM" id="MobiDB-lite"/>
    </source>
</evidence>
<evidence type="ECO:0000313" key="3">
    <source>
        <dbReference type="Proteomes" id="UP000270471"/>
    </source>
</evidence>
<accession>A0A3M0I9C7</accession>
<keyword evidence="3" id="KW-1185">Reference proteome</keyword>
<dbReference type="EMBL" id="PENI01000006">
    <property type="protein sequence ID" value="RMB85465.1"/>
    <property type="molecule type" value="Genomic_DNA"/>
</dbReference>